<keyword evidence="1" id="KW-0812">Transmembrane</keyword>
<dbReference type="Proteomes" id="UP000626092">
    <property type="component" value="Unassembled WGS sequence"/>
</dbReference>
<dbReference type="AlphaFoldDB" id="A0A834GX73"/>
<feature type="transmembrane region" description="Helical" evidence="1">
    <location>
        <begin position="104"/>
        <end position="136"/>
    </location>
</feature>
<accession>A0A834GX73</accession>
<evidence type="ECO:0000256" key="2">
    <source>
        <dbReference type="SAM" id="SignalP"/>
    </source>
</evidence>
<dbReference type="EMBL" id="WJXA01000005">
    <property type="protein sequence ID" value="KAF7143450.1"/>
    <property type="molecule type" value="Genomic_DNA"/>
</dbReference>
<organism evidence="3 4">
    <name type="scientific">Rhododendron simsii</name>
    <name type="common">Sims's rhododendron</name>
    <dbReference type="NCBI Taxonomy" id="118357"/>
    <lineage>
        <taxon>Eukaryota</taxon>
        <taxon>Viridiplantae</taxon>
        <taxon>Streptophyta</taxon>
        <taxon>Embryophyta</taxon>
        <taxon>Tracheophyta</taxon>
        <taxon>Spermatophyta</taxon>
        <taxon>Magnoliopsida</taxon>
        <taxon>eudicotyledons</taxon>
        <taxon>Gunneridae</taxon>
        <taxon>Pentapetalae</taxon>
        <taxon>asterids</taxon>
        <taxon>Ericales</taxon>
        <taxon>Ericaceae</taxon>
        <taxon>Ericoideae</taxon>
        <taxon>Rhodoreae</taxon>
        <taxon>Rhododendron</taxon>
    </lineage>
</organism>
<proteinExistence type="predicted"/>
<comment type="caution">
    <text evidence="3">The sequence shown here is derived from an EMBL/GenBank/DDBJ whole genome shotgun (WGS) entry which is preliminary data.</text>
</comment>
<gene>
    <name evidence="3" type="ORF">RHSIM_Rhsim05G0038500</name>
</gene>
<name>A0A834GX73_RHOSS</name>
<keyword evidence="4" id="KW-1185">Reference proteome</keyword>
<evidence type="ECO:0000313" key="3">
    <source>
        <dbReference type="EMBL" id="KAF7143450.1"/>
    </source>
</evidence>
<feature type="chain" id="PRO_5032859331" evidence="2">
    <location>
        <begin position="25"/>
        <end position="156"/>
    </location>
</feature>
<dbReference type="OrthoDB" id="1783406at2759"/>
<keyword evidence="1" id="KW-0472">Membrane</keyword>
<sequence length="156" mass="17621">MANISFPISLWLFVLLICPVVASASLTENDFTFANNANCNIGKSAALLPTRADYRTHEDAASLQGKESYYTRQFYSRKLMEVKEGRLAPTPSPPGSRMKETAKVVFYLLMLVVIILVEFALFIAVVVMIIYFWYYVGLLVVTCMRYAVDAVKKLWA</sequence>
<feature type="signal peptide" evidence="2">
    <location>
        <begin position="1"/>
        <end position="24"/>
    </location>
</feature>
<protein>
    <submittedName>
        <fullName evidence="3">Uncharacterized protein</fullName>
    </submittedName>
</protein>
<keyword evidence="2" id="KW-0732">Signal</keyword>
<reference evidence="3" key="1">
    <citation type="submission" date="2019-11" db="EMBL/GenBank/DDBJ databases">
        <authorList>
            <person name="Liu Y."/>
            <person name="Hou J."/>
            <person name="Li T.-Q."/>
            <person name="Guan C.-H."/>
            <person name="Wu X."/>
            <person name="Wu H.-Z."/>
            <person name="Ling F."/>
            <person name="Zhang R."/>
            <person name="Shi X.-G."/>
            <person name="Ren J.-P."/>
            <person name="Chen E.-F."/>
            <person name="Sun J.-M."/>
        </authorList>
    </citation>
    <scope>NUCLEOTIDE SEQUENCE</scope>
    <source>
        <strain evidence="3">Adult_tree_wgs_1</strain>
        <tissue evidence="3">Leaves</tissue>
    </source>
</reference>
<evidence type="ECO:0000256" key="1">
    <source>
        <dbReference type="SAM" id="Phobius"/>
    </source>
</evidence>
<evidence type="ECO:0000313" key="4">
    <source>
        <dbReference type="Proteomes" id="UP000626092"/>
    </source>
</evidence>
<keyword evidence="1" id="KW-1133">Transmembrane helix</keyword>